<evidence type="ECO:0000256" key="2">
    <source>
        <dbReference type="ARBA" id="ARBA00022630"/>
    </source>
</evidence>
<dbReference type="NCBIfam" id="TIGR00275">
    <property type="entry name" value="aminoacetone oxidase family FAD-binding enzyme"/>
    <property type="match status" value="1"/>
</dbReference>
<protein>
    <submittedName>
        <fullName evidence="6">TIGR03862 family flavoprotein</fullName>
    </submittedName>
</protein>
<name>A0A371B7W4_9BRAD</name>
<dbReference type="InterPro" id="IPR055178">
    <property type="entry name" value="RsdA/BaiN/AoA(So)-like_dom"/>
</dbReference>
<proteinExistence type="predicted"/>
<keyword evidence="3" id="KW-0274">FAD</keyword>
<comment type="caution">
    <text evidence="6">The sequence shown here is derived from an EMBL/GenBank/DDBJ whole genome shotgun (WGS) entry which is preliminary data.</text>
</comment>
<keyword evidence="7" id="KW-1185">Reference proteome</keyword>
<reference evidence="7" key="1">
    <citation type="submission" date="2018-08" db="EMBL/GenBank/DDBJ databases">
        <authorList>
            <person name="Kim S.-J."/>
            <person name="Jung G.-Y."/>
        </authorList>
    </citation>
    <scope>NUCLEOTIDE SEQUENCE [LARGE SCALE GENOMIC DNA]</scope>
    <source>
        <strain evidence="7">GY_H</strain>
    </source>
</reference>
<comment type="cofactor">
    <cofactor evidence="1">
        <name>FAD</name>
        <dbReference type="ChEBI" id="CHEBI:57692"/>
    </cofactor>
</comment>
<gene>
    <name evidence="6" type="ORF">DXH78_03270</name>
</gene>
<dbReference type="PANTHER" id="PTHR42887">
    <property type="entry name" value="OS12G0638800 PROTEIN"/>
    <property type="match status" value="1"/>
</dbReference>
<evidence type="ECO:0000259" key="5">
    <source>
        <dbReference type="Pfam" id="PF22780"/>
    </source>
</evidence>
<dbReference type="Gene3D" id="2.40.30.10">
    <property type="entry name" value="Translation factors"/>
    <property type="match status" value="1"/>
</dbReference>
<dbReference type="AlphaFoldDB" id="A0A371B7W4"/>
<organism evidence="6 7">
    <name type="scientific">Undibacter mobilis</name>
    <dbReference type="NCBI Taxonomy" id="2292256"/>
    <lineage>
        <taxon>Bacteria</taxon>
        <taxon>Pseudomonadati</taxon>
        <taxon>Pseudomonadota</taxon>
        <taxon>Alphaproteobacteria</taxon>
        <taxon>Hyphomicrobiales</taxon>
        <taxon>Nitrobacteraceae</taxon>
        <taxon>Undibacter</taxon>
    </lineage>
</organism>
<dbReference type="InterPro" id="IPR022460">
    <property type="entry name" value="Flavoprotein_PP4765"/>
</dbReference>
<evidence type="ECO:0000259" key="4">
    <source>
        <dbReference type="Pfam" id="PF03486"/>
    </source>
</evidence>
<evidence type="ECO:0000313" key="7">
    <source>
        <dbReference type="Proteomes" id="UP000263993"/>
    </source>
</evidence>
<dbReference type="PRINTS" id="PR00419">
    <property type="entry name" value="ADXRDTASE"/>
</dbReference>
<dbReference type="Gene3D" id="3.50.50.60">
    <property type="entry name" value="FAD/NAD(P)-binding domain"/>
    <property type="match status" value="1"/>
</dbReference>
<evidence type="ECO:0000313" key="6">
    <source>
        <dbReference type="EMBL" id="RDV03689.1"/>
    </source>
</evidence>
<feature type="domain" description="RsdA/BaiN/AoA(So)-like Rossmann fold-like" evidence="4">
    <location>
        <begin position="11"/>
        <end position="404"/>
    </location>
</feature>
<dbReference type="PANTHER" id="PTHR42887:SF1">
    <property type="entry name" value="BLR3961 PROTEIN"/>
    <property type="match status" value="1"/>
</dbReference>
<dbReference type="RefSeq" id="WP_115515713.1">
    <property type="nucleotide sequence ID" value="NZ_QRGO01000001.1"/>
</dbReference>
<dbReference type="Pfam" id="PF03486">
    <property type="entry name" value="HI0933_like"/>
    <property type="match status" value="1"/>
</dbReference>
<accession>A0A371B7W4</accession>
<dbReference type="SUPFAM" id="SSF51905">
    <property type="entry name" value="FAD/NAD(P)-binding domain"/>
    <property type="match status" value="1"/>
</dbReference>
<evidence type="ECO:0000256" key="3">
    <source>
        <dbReference type="ARBA" id="ARBA00022827"/>
    </source>
</evidence>
<dbReference type="Gene3D" id="1.10.8.260">
    <property type="entry name" value="HI0933 insert domain-like"/>
    <property type="match status" value="1"/>
</dbReference>
<evidence type="ECO:0000256" key="1">
    <source>
        <dbReference type="ARBA" id="ARBA00001974"/>
    </source>
</evidence>
<dbReference type="InterPro" id="IPR057661">
    <property type="entry name" value="RsdA/BaiN/AoA(So)_Rossmann"/>
</dbReference>
<dbReference type="EMBL" id="QRGO01000001">
    <property type="protein sequence ID" value="RDV03689.1"/>
    <property type="molecule type" value="Genomic_DNA"/>
</dbReference>
<dbReference type="InterPro" id="IPR023166">
    <property type="entry name" value="BaiN-like_dom_sf"/>
</dbReference>
<dbReference type="Proteomes" id="UP000263993">
    <property type="component" value="Unassembled WGS sequence"/>
</dbReference>
<dbReference type="SUPFAM" id="SSF160996">
    <property type="entry name" value="HI0933 insert domain-like"/>
    <property type="match status" value="1"/>
</dbReference>
<feature type="domain" description="RsdA/BaiN/AoA(So)-like insert" evidence="5">
    <location>
        <begin position="198"/>
        <end position="352"/>
    </location>
</feature>
<dbReference type="InterPro" id="IPR036188">
    <property type="entry name" value="FAD/NAD-bd_sf"/>
</dbReference>
<dbReference type="Pfam" id="PF22780">
    <property type="entry name" value="HI0933_like_1st"/>
    <property type="match status" value="1"/>
</dbReference>
<dbReference type="InterPro" id="IPR004792">
    <property type="entry name" value="BaiN-like"/>
</dbReference>
<keyword evidence="2" id="KW-0285">Flavoprotein</keyword>
<dbReference type="OrthoDB" id="5288829at2"/>
<dbReference type="NCBIfam" id="TIGR03862">
    <property type="entry name" value="flavo_PP4765"/>
    <property type="match status" value="1"/>
</dbReference>
<sequence length="413" mass="43318">MSPSSAPKSKNAAVIGGGPAGLIAAETLARAGIAVTVYDQMPSLGRKLLMAGRGGLNLTHSEPLPDFLKRYGDADELLLAAVSAFPPAALRAWADELGADTFVGSSGRVFPKALKTSPLLRTWLLRLRNLGVTVKLRHRWEGWDDDGQLRFSTGGEEISVNPDVIVLATGGASWPKLGSDGRWVDILREQKVAVAPLQPANCGFTASWSDVLRGFAGQPLKRIAITFGERSARGEAMMTQSGIEGGAIYALSSPIRDAITKDGAATITVDLLPDVTVAKLTERLSAPRGKQSLSNFLRKNTHLAAVAVSLLHEAALAKGAQLSALPPAKIAALIKAVPVKLTGVQPIETAISSAGGIRFSELDAHFMLKKSRGVFVAGEMLDWDAPTGGYLLQASFATGVAAATGAIAFLRKG</sequence>